<dbReference type="EMBL" id="WKFB01000027">
    <property type="protein sequence ID" value="KAF6738428.1"/>
    <property type="molecule type" value="Genomic_DNA"/>
</dbReference>
<proteinExistence type="predicted"/>
<comment type="caution">
    <text evidence="1">The sequence shown here is derived from an EMBL/GenBank/DDBJ whole genome shotgun (WGS) entry which is preliminary data.</text>
</comment>
<gene>
    <name evidence="1" type="ORF">FQA47_015452</name>
</gene>
<protein>
    <submittedName>
        <fullName evidence="1">Uncharacterized protein</fullName>
    </submittedName>
</protein>
<dbReference type="Proteomes" id="UP000646548">
    <property type="component" value="Unassembled WGS sequence"/>
</dbReference>
<accession>A0A834FQD0</accession>
<reference evidence="1" key="1">
    <citation type="journal article" name="BMC Genomics">
        <title>Long-read sequencing and de novo genome assembly of marine medaka (Oryzias melastigma).</title>
        <authorList>
            <person name="Liang P."/>
            <person name="Saqib H.S.A."/>
            <person name="Ni X."/>
            <person name="Shen Y."/>
        </authorList>
    </citation>
    <scope>NUCLEOTIDE SEQUENCE</scope>
    <source>
        <strain evidence="1">Bigg-433</strain>
    </source>
</reference>
<dbReference type="AlphaFoldDB" id="A0A834FQD0"/>
<organism evidence="1 2">
    <name type="scientific">Oryzias melastigma</name>
    <name type="common">Marine medaka</name>
    <dbReference type="NCBI Taxonomy" id="30732"/>
    <lineage>
        <taxon>Eukaryota</taxon>
        <taxon>Metazoa</taxon>
        <taxon>Chordata</taxon>
        <taxon>Craniata</taxon>
        <taxon>Vertebrata</taxon>
        <taxon>Euteleostomi</taxon>
        <taxon>Actinopterygii</taxon>
        <taxon>Neopterygii</taxon>
        <taxon>Teleostei</taxon>
        <taxon>Neoteleostei</taxon>
        <taxon>Acanthomorphata</taxon>
        <taxon>Ovalentaria</taxon>
        <taxon>Atherinomorphae</taxon>
        <taxon>Beloniformes</taxon>
        <taxon>Adrianichthyidae</taxon>
        <taxon>Oryziinae</taxon>
        <taxon>Oryzias</taxon>
    </lineage>
</organism>
<evidence type="ECO:0000313" key="1">
    <source>
        <dbReference type="EMBL" id="KAF6738428.1"/>
    </source>
</evidence>
<evidence type="ECO:0000313" key="2">
    <source>
        <dbReference type="Proteomes" id="UP000646548"/>
    </source>
</evidence>
<sequence length="225" mass="23996">MTKEKLNNKKLRSATPMFLPLFGPAAASPQRSVPMSAAAPGLNGGKAVLPAGFWSCGGSEEAHGASASIPAAAAASAPLGSFTLSCRSSAVSFRREEAAPCACPPPLPPRLSIVVRVLRACSRARPRRPQTSGEEARKRGTCGDPPQRNYFAPRVFVYLTCERLPVPAFDLHPPLRPSEVPADPGTRRLHCGGAVSTLTRRSWFKSRRALLVPVWTPPTETGFMA</sequence>
<name>A0A834FQD0_ORYME</name>